<sequence>MTIAMPGQAPYAVAGDHTGALWVTVLTPPGLARVTPGAPEPVVDHEPLTDARPMLLSVTADAVWYSRSDDRLARRDLTGAGPGTVVGLPGGTAPYGIAATRGGDVWFTAPGTNQIGRLAGGAAITLFDLPIPDARPAMLTVDAAGTPWAALNGAACLARIRDDVVEIVKLPEGRTPPAPVGITAAETGIWYADIAGGSVGRVDPSGEIHQFPFDEPACRPHAVAADADGSCWVTLWGSGELAHVTADGEITLHPLPGDEPHGLWLSETHVWVAMESGTLVSVARM</sequence>
<evidence type="ECO:0000313" key="2">
    <source>
        <dbReference type="Proteomes" id="UP000007882"/>
    </source>
</evidence>
<dbReference type="KEGG" id="ams:AMIS_59280"/>
<dbReference type="PANTHER" id="PTHR40274">
    <property type="entry name" value="VIRGINIAMYCIN B LYASE"/>
    <property type="match status" value="1"/>
</dbReference>
<dbReference type="PATRIC" id="fig|512565.3.peg.5924"/>
<proteinExistence type="predicted"/>
<organism evidence="1 2">
    <name type="scientific">Actinoplanes missouriensis (strain ATCC 14538 / DSM 43046 / CBS 188.64 / JCM 3121 / NBRC 102363 / NCIMB 12654 / NRRL B-3342 / UNCC 431)</name>
    <dbReference type="NCBI Taxonomy" id="512565"/>
    <lineage>
        <taxon>Bacteria</taxon>
        <taxon>Bacillati</taxon>
        <taxon>Actinomycetota</taxon>
        <taxon>Actinomycetes</taxon>
        <taxon>Micromonosporales</taxon>
        <taxon>Micromonosporaceae</taxon>
        <taxon>Actinoplanes</taxon>
    </lineage>
</organism>
<dbReference type="InterPro" id="IPR015943">
    <property type="entry name" value="WD40/YVTN_repeat-like_dom_sf"/>
</dbReference>
<dbReference type="EMBL" id="AP012319">
    <property type="protein sequence ID" value="BAL91148.1"/>
    <property type="molecule type" value="Genomic_DNA"/>
</dbReference>
<dbReference type="Gene3D" id="2.130.10.10">
    <property type="entry name" value="YVTN repeat-like/Quinoprotein amine dehydrogenase"/>
    <property type="match status" value="1"/>
</dbReference>
<evidence type="ECO:0000313" key="1">
    <source>
        <dbReference type="EMBL" id="BAL91148.1"/>
    </source>
</evidence>
<dbReference type="SUPFAM" id="SSF101898">
    <property type="entry name" value="NHL repeat"/>
    <property type="match status" value="1"/>
</dbReference>
<dbReference type="STRING" id="512565.AMIS_59280"/>
<dbReference type="HOGENOM" id="CLU_054751_1_0_11"/>
<dbReference type="OrthoDB" id="9812926at2"/>
<dbReference type="eggNOG" id="COG4257">
    <property type="taxonomic scope" value="Bacteria"/>
</dbReference>
<name>I0HDR1_ACTM4</name>
<accession>I0HDR1</accession>
<dbReference type="AlphaFoldDB" id="I0HDR1"/>
<gene>
    <name evidence="1" type="ordered locus">AMIS_59280</name>
</gene>
<dbReference type="PANTHER" id="PTHR40274:SF3">
    <property type="entry name" value="VIRGINIAMYCIN B LYASE"/>
    <property type="match status" value="1"/>
</dbReference>
<dbReference type="RefSeq" id="WP_014446035.1">
    <property type="nucleotide sequence ID" value="NC_017093.1"/>
</dbReference>
<dbReference type="Pfam" id="PF24684">
    <property type="entry name" value="Vgb_lyase"/>
    <property type="match status" value="1"/>
</dbReference>
<reference evidence="1 2" key="1">
    <citation type="submission" date="2012-02" db="EMBL/GenBank/DDBJ databases">
        <title>Complete genome sequence of Actinoplanes missouriensis 431 (= NBRC 102363).</title>
        <authorList>
            <person name="Ohnishi Y."/>
            <person name="Ishikawa J."/>
            <person name="Sekine M."/>
            <person name="Hosoyama A."/>
            <person name="Harada T."/>
            <person name="Narita H."/>
            <person name="Hata T."/>
            <person name="Konno Y."/>
            <person name="Tutikane K."/>
            <person name="Fujita N."/>
            <person name="Horinouchi S."/>
            <person name="Hayakawa M."/>
        </authorList>
    </citation>
    <scope>NUCLEOTIDE SEQUENCE [LARGE SCALE GENOMIC DNA]</scope>
    <source>
        <strain evidence="2">ATCC 14538 / DSM 43046 / CBS 188.64 / JCM 3121 / NBRC 102363 / NCIMB 12654 / NRRL B-3342 / UNCC 431</strain>
    </source>
</reference>
<evidence type="ECO:0008006" key="3">
    <source>
        <dbReference type="Google" id="ProtNLM"/>
    </source>
</evidence>
<keyword evidence="2" id="KW-1185">Reference proteome</keyword>
<dbReference type="InterPro" id="IPR051344">
    <property type="entry name" value="Vgb"/>
</dbReference>
<protein>
    <recommendedName>
        <fullName evidence="3">Virginiamycin B lyase</fullName>
    </recommendedName>
</protein>
<dbReference type="Proteomes" id="UP000007882">
    <property type="component" value="Chromosome"/>
</dbReference>